<dbReference type="Proteomes" id="UP001652627">
    <property type="component" value="Chromosome 38"/>
</dbReference>
<dbReference type="CDD" id="cd00041">
    <property type="entry name" value="CUB"/>
    <property type="match status" value="1"/>
</dbReference>
<dbReference type="InterPro" id="IPR035914">
    <property type="entry name" value="Sperma_CUB_dom_sf"/>
</dbReference>
<dbReference type="Gene3D" id="2.40.20.10">
    <property type="entry name" value="Plasminogen Kringle 4"/>
    <property type="match status" value="1"/>
</dbReference>
<feature type="region of interest" description="Disordered" evidence="12">
    <location>
        <begin position="1"/>
        <end position="53"/>
    </location>
</feature>
<accession>A0ABM4G1B2</accession>
<dbReference type="PANTHER" id="PTHR24269">
    <property type="entry name" value="KREMEN PROTEIN"/>
    <property type="match status" value="1"/>
</dbReference>
<dbReference type="SMART" id="SM00130">
    <property type="entry name" value="KR"/>
    <property type="match status" value="1"/>
</dbReference>
<feature type="transmembrane region" description="Helical" evidence="13">
    <location>
        <begin position="399"/>
        <end position="419"/>
    </location>
</feature>
<sequence>MVPGSPDTWAPGAPGHLGPRTPGPLGDVRDVVSGSPDAWAPGSPDAWAPHPLPQPRRLRAEASECFTVNGADYRGAQSRTGPGAAGRPCLFWNRTGTGGADGSLRDGDGDGDGGGLGPHNHCRNPDGDARPWCYVADGGGGGDGGGGAEWKYCDIPSCRMPGFVGCFVDSGSPPALSGASGTSTRLTVPLCIRFCRARGYEFAGVEAGYACFCGHAGDVRRGRRAGAAECDQVCFGKASQLCGGDGRLAVYHVSVGACQANSTAPAGVIYSPDFPDDYGPDADCSWRVGAGAGAPLELTFRLFDVPDPNDRLQLRDARTRRLLAQFDGRRPPPRPGPLRLPTDALLLTFRSDTLLHAQGFALTYRGVAAPVTDTRPPPDARSPPARPHGAPQPPRGGRAWLTLAASGTFVFGLLLLLAYRLRKRSCPLRPRKAPGGGCGCLGGQPWAVSYRPHGGPPAPEPPDAEGGPEGAPGPSPQPSLRCLLPPS</sequence>
<evidence type="ECO:0000256" key="11">
    <source>
        <dbReference type="PROSITE-ProRule" id="PRU00121"/>
    </source>
</evidence>
<name>A0ABM4G1B2_9AVES</name>
<dbReference type="Pfam" id="PF01822">
    <property type="entry name" value="WSC"/>
    <property type="match status" value="1"/>
</dbReference>
<comment type="subcellular location">
    <subcellularLocation>
        <location evidence="1">Membrane</location>
        <topology evidence="1">Single-pass membrane protein</topology>
    </subcellularLocation>
</comment>
<comment type="caution">
    <text evidence="11">Lacks conserved residue(s) required for the propagation of feature annotation.</text>
</comment>
<evidence type="ECO:0000256" key="9">
    <source>
        <dbReference type="ARBA" id="ARBA00023180"/>
    </source>
</evidence>
<dbReference type="PRINTS" id="PR00018">
    <property type="entry name" value="KRINGLE"/>
</dbReference>
<gene>
    <name evidence="18" type="primary">KREMEN2</name>
</gene>
<dbReference type="PROSITE" id="PS51212">
    <property type="entry name" value="WSC"/>
    <property type="match status" value="1"/>
</dbReference>
<evidence type="ECO:0000256" key="10">
    <source>
        <dbReference type="ARBA" id="ARBA00032328"/>
    </source>
</evidence>
<evidence type="ECO:0000256" key="12">
    <source>
        <dbReference type="SAM" id="MobiDB-lite"/>
    </source>
</evidence>
<dbReference type="InterPro" id="IPR051836">
    <property type="entry name" value="Kremen_rcpt"/>
</dbReference>
<keyword evidence="17" id="KW-1185">Reference proteome</keyword>
<evidence type="ECO:0000256" key="2">
    <source>
        <dbReference type="ARBA" id="ARBA00022572"/>
    </source>
</evidence>
<feature type="domain" description="Kringle" evidence="15">
    <location>
        <begin position="64"/>
        <end position="158"/>
    </location>
</feature>
<protein>
    <recommendedName>
        <fullName evidence="10">Kringle-containing protein marking the eye and the nose</fullName>
    </recommendedName>
</protein>
<feature type="compositionally biased region" description="Pro residues" evidence="12">
    <location>
        <begin position="375"/>
        <end position="394"/>
    </location>
</feature>
<feature type="region of interest" description="Disordered" evidence="12">
    <location>
        <begin position="98"/>
        <end position="121"/>
    </location>
</feature>
<dbReference type="InterPro" id="IPR013806">
    <property type="entry name" value="Kringle-like"/>
</dbReference>
<dbReference type="Pfam" id="PF00431">
    <property type="entry name" value="CUB"/>
    <property type="match status" value="1"/>
</dbReference>
<dbReference type="PANTHER" id="PTHR24269:SF15">
    <property type="entry name" value="KREMEN PROTEIN 2"/>
    <property type="match status" value="1"/>
</dbReference>
<dbReference type="GeneID" id="136995128"/>
<keyword evidence="8" id="KW-1015">Disulfide bond</keyword>
<evidence type="ECO:0000256" key="7">
    <source>
        <dbReference type="ARBA" id="ARBA00023136"/>
    </source>
</evidence>
<keyword evidence="2 11" id="KW-0420">Kringle</keyword>
<keyword evidence="5" id="KW-0732">Signal</keyword>
<dbReference type="InterPro" id="IPR000859">
    <property type="entry name" value="CUB_dom"/>
</dbReference>
<dbReference type="PROSITE" id="PS01180">
    <property type="entry name" value="CUB"/>
    <property type="match status" value="1"/>
</dbReference>
<feature type="region of interest" description="Disordered" evidence="12">
    <location>
        <begin position="369"/>
        <end position="399"/>
    </location>
</feature>
<feature type="domain" description="WSC" evidence="16">
    <location>
        <begin position="160"/>
        <end position="254"/>
    </location>
</feature>
<evidence type="ECO:0000256" key="6">
    <source>
        <dbReference type="ARBA" id="ARBA00022989"/>
    </source>
</evidence>
<keyword evidence="6 13" id="KW-1133">Transmembrane helix</keyword>
<evidence type="ECO:0000313" key="18">
    <source>
        <dbReference type="RefSeq" id="XP_067170988.1"/>
    </source>
</evidence>
<keyword evidence="7 13" id="KW-0472">Membrane</keyword>
<evidence type="ECO:0000256" key="5">
    <source>
        <dbReference type="ARBA" id="ARBA00022729"/>
    </source>
</evidence>
<evidence type="ECO:0000256" key="1">
    <source>
        <dbReference type="ARBA" id="ARBA00004167"/>
    </source>
</evidence>
<evidence type="ECO:0000259" key="14">
    <source>
        <dbReference type="PROSITE" id="PS01180"/>
    </source>
</evidence>
<keyword evidence="4 13" id="KW-0812">Transmembrane</keyword>
<proteinExistence type="predicted"/>
<evidence type="ECO:0000256" key="13">
    <source>
        <dbReference type="SAM" id="Phobius"/>
    </source>
</evidence>
<feature type="domain" description="CUB" evidence="14">
    <location>
        <begin position="242"/>
        <end position="367"/>
    </location>
</feature>
<dbReference type="InterPro" id="IPR000001">
    <property type="entry name" value="Kringle"/>
</dbReference>
<dbReference type="Pfam" id="PF00051">
    <property type="entry name" value="Kringle"/>
    <property type="match status" value="1"/>
</dbReference>
<dbReference type="SMART" id="SM00321">
    <property type="entry name" value="WSC"/>
    <property type="match status" value="1"/>
</dbReference>
<dbReference type="Gene3D" id="2.60.120.290">
    <property type="entry name" value="Spermadhesin, CUB domain"/>
    <property type="match status" value="1"/>
</dbReference>
<evidence type="ECO:0000259" key="16">
    <source>
        <dbReference type="PROSITE" id="PS51212"/>
    </source>
</evidence>
<organism evidence="17 18">
    <name type="scientific">Apteryx mantelli</name>
    <name type="common">North Island brown kiwi</name>
    <dbReference type="NCBI Taxonomy" id="2696672"/>
    <lineage>
        <taxon>Eukaryota</taxon>
        <taxon>Metazoa</taxon>
        <taxon>Chordata</taxon>
        <taxon>Craniata</taxon>
        <taxon>Vertebrata</taxon>
        <taxon>Euteleostomi</taxon>
        <taxon>Archelosauria</taxon>
        <taxon>Archosauria</taxon>
        <taxon>Dinosauria</taxon>
        <taxon>Saurischia</taxon>
        <taxon>Theropoda</taxon>
        <taxon>Coelurosauria</taxon>
        <taxon>Aves</taxon>
        <taxon>Palaeognathae</taxon>
        <taxon>Apterygiformes</taxon>
        <taxon>Apterygidae</taxon>
        <taxon>Apteryx</taxon>
    </lineage>
</organism>
<evidence type="ECO:0000259" key="15">
    <source>
        <dbReference type="PROSITE" id="PS50070"/>
    </source>
</evidence>
<dbReference type="InterPro" id="IPR002889">
    <property type="entry name" value="WSC_carb-bd"/>
</dbReference>
<evidence type="ECO:0000256" key="8">
    <source>
        <dbReference type="ARBA" id="ARBA00023157"/>
    </source>
</evidence>
<dbReference type="PROSITE" id="PS50070">
    <property type="entry name" value="KRINGLE_2"/>
    <property type="match status" value="1"/>
</dbReference>
<keyword evidence="3" id="KW-0879">Wnt signaling pathway</keyword>
<reference evidence="18" key="1">
    <citation type="submission" date="2025-08" db="UniProtKB">
        <authorList>
            <consortium name="RefSeq"/>
        </authorList>
    </citation>
    <scope>IDENTIFICATION</scope>
    <source>
        <tissue evidence="18">Blood</tissue>
    </source>
</reference>
<keyword evidence="9" id="KW-0325">Glycoprotein</keyword>
<evidence type="ECO:0000313" key="17">
    <source>
        <dbReference type="Proteomes" id="UP001652627"/>
    </source>
</evidence>
<dbReference type="SUPFAM" id="SSF49854">
    <property type="entry name" value="Spermadhesin, CUB domain"/>
    <property type="match status" value="1"/>
</dbReference>
<dbReference type="SUPFAM" id="SSF57440">
    <property type="entry name" value="Kringle-like"/>
    <property type="match status" value="1"/>
</dbReference>
<dbReference type="InterPro" id="IPR038178">
    <property type="entry name" value="Kringle_sf"/>
</dbReference>
<dbReference type="SMART" id="SM00042">
    <property type="entry name" value="CUB"/>
    <property type="match status" value="1"/>
</dbReference>
<evidence type="ECO:0000256" key="3">
    <source>
        <dbReference type="ARBA" id="ARBA00022687"/>
    </source>
</evidence>
<evidence type="ECO:0000256" key="4">
    <source>
        <dbReference type="ARBA" id="ARBA00022692"/>
    </source>
</evidence>
<dbReference type="RefSeq" id="XP_067170988.1">
    <property type="nucleotide sequence ID" value="XM_067314887.1"/>
</dbReference>
<feature type="region of interest" description="Disordered" evidence="12">
    <location>
        <begin position="449"/>
        <end position="487"/>
    </location>
</feature>